<dbReference type="InterPro" id="IPR001433">
    <property type="entry name" value="OxRdtase_FAD/NAD-bd"/>
</dbReference>
<feature type="domain" description="FAD-binding FR-type" evidence="3">
    <location>
        <begin position="1"/>
        <end position="95"/>
    </location>
</feature>
<dbReference type="SUPFAM" id="SSF63380">
    <property type="entry name" value="Riboflavin synthase domain-like"/>
    <property type="match status" value="1"/>
</dbReference>
<dbReference type="Pfam" id="PF10418">
    <property type="entry name" value="DHODB_Fe-S_bind"/>
    <property type="match status" value="1"/>
</dbReference>
<evidence type="ECO:0000256" key="2">
    <source>
        <dbReference type="PIRSR" id="PIRSR006816-2"/>
    </source>
</evidence>
<dbReference type="CDD" id="cd06219">
    <property type="entry name" value="DHOD_e_trans_like1"/>
    <property type="match status" value="1"/>
</dbReference>
<dbReference type="InterPro" id="IPR017927">
    <property type="entry name" value="FAD-bd_FR_type"/>
</dbReference>
<feature type="binding site" evidence="2">
    <location>
        <position position="237"/>
    </location>
    <ligand>
        <name>[2Fe-2S] cluster</name>
        <dbReference type="ChEBI" id="CHEBI:190135"/>
    </ligand>
</feature>
<proteinExistence type="predicted"/>
<dbReference type="RefSeq" id="WP_097018640.1">
    <property type="nucleotide sequence ID" value="NZ_OBDZ01000021.1"/>
</dbReference>
<comment type="cofactor">
    <cofactor evidence="1">
        <name>FAD</name>
        <dbReference type="ChEBI" id="CHEBI:57692"/>
    </cofactor>
    <text evidence="1">Binds 1 FAD per subunit.</text>
</comment>
<keyword evidence="2" id="KW-0479">Metal-binding</keyword>
<dbReference type="PANTHER" id="PTHR43513">
    <property type="entry name" value="DIHYDROOROTATE DEHYDROGENASE B (NAD(+)), ELECTRON TRANSFER SUBUNIT"/>
    <property type="match status" value="1"/>
</dbReference>
<organism evidence="4 5">
    <name type="scientific">Orenia metallireducens</name>
    <dbReference type="NCBI Taxonomy" id="1413210"/>
    <lineage>
        <taxon>Bacteria</taxon>
        <taxon>Bacillati</taxon>
        <taxon>Bacillota</taxon>
        <taxon>Clostridia</taxon>
        <taxon>Halanaerobiales</taxon>
        <taxon>Halobacteroidaceae</taxon>
        <taxon>Orenia</taxon>
    </lineage>
</organism>
<evidence type="ECO:0000313" key="5">
    <source>
        <dbReference type="Proteomes" id="UP000219573"/>
    </source>
</evidence>
<dbReference type="GO" id="GO:0046872">
    <property type="term" value="F:metal ion binding"/>
    <property type="evidence" value="ECO:0007669"/>
    <property type="project" value="UniProtKB-KW"/>
</dbReference>
<dbReference type="PIRSF" id="PIRSF006816">
    <property type="entry name" value="Cyc3_hyd_g"/>
    <property type="match status" value="1"/>
</dbReference>
<dbReference type="GO" id="GO:0016491">
    <property type="term" value="F:oxidoreductase activity"/>
    <property type="evidence" value="ECO:0007669"/>
    <property type="project" value="InterPro"/>
</dbReference>
<evidence type="ECO:0000256" key="1">
    <source>
        <dbReference type="PIRSR" id="PIRSR006816-1"/>
    </source>
</evidence>
<dbReference type="Proteomes" id="UP000219573">
    <property type="component" value="Unassembled WGS sequence"/>
</dbReference>
<dbReference type="GO" id="GO:0006221">
    <property type="term" value="P:pyrimidine nucleotide biosynthetic process"/>
    <property type="evidence" value="ECO:0007669"/>
    <property type="project" value="InterPro"/>
</dbReference>
<protein>
    <submittedName>
        <fullName evidence="4">Sulfide dehydrogenase (Flavoprotein) subunit SudB</fullName>
    </submittedName>
</protein>
<keyword evidence="2" id="KW-0408">Iron</keyword>
<sequence length="282" mass="30756">MYKILEKEVLAPKITKFKVLAPNVAAKAQPGHFLIVRVDEQAERIPLTIADYDRQEGSVTIIVQEVGYSSEEICKLEAGDSFLDLVGPLGEHIETENYKKVVCVAGGLGAAPLYPKAKSLSEEGTEVITILGARTKELIILEEDFAELSQQLYISTDDGSKGHQGFVTDVLKEVLEENDDIDLVITIGPMIMMKFVSGLTKEYGVNTMVSLNSLMVDGTGMCGGCRVTVGGETKFACVDGPAFDGHLVDFDEQLRRQQFYSDHEKLAHGHEIGGEGCRVKAN</sequence>
<dbReference type="EMBL" id="OBDZ01000021">
    <property type="protein sequence ID" value="SNY36605.1"/>
    <property type="molecule type" value="Genomic_DNA"/>
</dbReference>
<dbReference type="PANTHER" id="PTHR43513:SF3">
    <property type="entry name" value="DIHYDROOROTATE DEHYDROGENASE B (NAD(+)), ELECTRON TRANSFER SUBUNIT-RELATED"/>
    <property type="match status" value="1"/>
</dbReference>
<name>A0A285HLK7_9FIRM</name>
<dbReference type="STRING" id="1413210.U472_05615"/>
<dbReference type="PROSITE" id="PS51384">
    <property type="entry name" value="FAD_FR"/>
    <property type="match status" value="1"/>
</dbReference>
<feature type="binding site" evidence="2">
    <location>
        <position position="225"/>
    </location>
    <ligand>
        <name>[2Fe-2S] cluster</name>
        <dbReference type="ChEBI" id="CHEBI:190135"/>
    </ligand>
</feature>
<dbReference type="InterPro" id="IPR017938">
    <property type="entry name" value="Riboflavin_synthase-like_b-brl"/>
</dbReference>
<dbReference type="InterPro" id="IPR019480">
    <property type="entry name" value="Dihydroorotate_DH_Fe-S-bd"/>
</dbReference>
<dbReference type="Gene3D" id="2.40.30.10">
    <property type="entry name" value="Translation factors"/>
    <property type="match status" value="1"/>
</dbReference>
<keyword evidence="1" id="KW-0285">Flavoprotein</keyword>
<reference evidence="5" key="1">
    <citation type="submission" date="2017-09" db="EMBL/GenBank/DDBJ databases">
        <authorList>
            <person name="Varghese N."/>
            <person name="Submissions S."/>
        </authorList>
    </citation>
    <scope>NUCLEOTIDE SEQUENCE [LARGE SCALE GENOMIC DNA]</scope>
    <source>
        <strain evidence="5">MSL47</strain>
    </source>
</reference>
<dbReference type="SUPFAM" id="SSF52343">
    <property type="entry name" value="Ferredoxin reductase-like, C-terminal NADP-linked domain"/>
    <property type="match status" value="1"/>
</dbReference>
<dbReference type="Pfam" id="PF00175">
    <property type="entry name" value="NAD_binding_1"/>
    <property type="match status" value="1"/>
</dbReference>
<dbReference type="InterPro" id="IPR012165">
    <property type="entry name" value="Cyt_c3_hydrogenase_gsu"/>
</dbReference>
<feature type="binding site" evidence="1">
    <location>
        <begin position="62"/>
        <end position="64"/>
    </location>
    <ligand>
        <name>FAD</name>
        <dbReference type="ChEBI" id="CHEBI:57692"/>
    </ligand>
</feature>
<keyword evidence="2" id="KW-0001">2Fe-2S</keyword>
<accession>A0A285HLK7</accession>
<keyword evidence="1" id="KW-0274">FAD</keyword>
<dbReference type="InterPro" id="IPR050353">
    <property type="entry name" value="PyrK_electron_transfer"/>
</dbReference>
<dbReference type="AlphaFoldDB" id="A0A285HLK7"/>
<dbReference type="GO" id="GO:0051537">
    <property type="term" value="F:2 iron, 2 sulfur cluster binding"/>
    <property type="evidence" value="ECO:0007669"/>
    <property type="project" value="UniProtKB-KW"/>
</dbReference>
<gene>
    <name evidence="4" type="ORF">SAMN06265827_12113</name>
</gene>
<evidence type="ECO:0000313" key="4">
    <source>
        <dbReference type="EMBL" id="SNY36605.1"/>
    </source>
</evidence>
<comment type="cofactor">
    <cofactor evidence="2">
        <name>[2Fe-2S] cluster</name>
        <dbReference type="ChEBI" id="CHEBI:190135"/>
    </cofactor>
    <text evidence="2">Binds 1 [2Fe-2S] cluster per subunit.</text>
</comment>
<dbReference type="GO" id="GO:0050660">
    <property type="term" value="F:flavin adenine dinucleotide binding"/>
    <property type="evidence" value="ECO:0007669"/>
    <property type="project" value="InterPro"/>
</dbReference>
<feature type="binding site" evidence="2">
    <location>
        <position position="222"/>
    </location>
    <ligand>
        <name>[2Fe-2S] cluster</name>
        <dbReference type="ChEBI" id="CHEBI:190135"/>
    </ligand>
</feature>
<keyword evidence="5" id="KW-1185">Reference proteome</keyword>
<evidence type="ECO:0000259" key="3">
    <source>
        <dbReference type="PROSITE" id="PS51384"/>
    </source>
</evidence>
<dbReference type="NCBIfam" id="NF004862">
    <property type="entry name" value="PRK06222.1"/>
    <property type="match status" value="1"/>
</dbReference>
<dbReference type="Gene3D" id="3.40.50.80">
    <property type="entry name" value="Nucleotide-binding domain of ferredoxin-NADP reductase (FNR) module"/>
    <property type="match status" value="1"/>
</dbReference>
<keyword evidence="2" id="KW-0411">Iron-sulfur</keyword>
<dbReference type="InterPro" id="IPR039261">
    <property type="entry name" value="FNR_nucleotide-bd"/>
</dbReference>